<dbReference type="Proteomes" id="UP000252415">
    <property type="component" value="Unassembled WGS sequence"/>
</dbReference>
<evidence type="ECO:0000313" key="2">
    <source>
        <dbReference type="EMBL" id="RCW41622.1"/>
    </source>
</evidence>
<reference evidence="2 3" key="1">
    <citation type="submission" date="2018-07" db="EMBL/GenBank/DDBJ databases">
        <title>Genomic Encyclopedia of Type Strains, Phase III (KMG-III): the genomes of soil and plant-associated and newly described type strains.</title>
        <authorList>
            <person name="Whitman W."/>
        </authorList>
    </citation>
    <scope>NUCLEOTIDE SEQUENCE [LARGE SCALE GENOMIC DNA]</scope>
    <source>
        <strain evidence="2 3">CECT 7506</strain>
    </source>
</reference>
<accession>A0A368VJN1</accession>
<organism evidence="2 3">
    <name type="scientific">Paenibacillus prosopidis</name>
    <dbReference type="NCBI Taxonomy" id="630520"/>
    <lineage>
        <taxon>Bacteria</taxon>
        <taxon>Bacillati</taxon>
        <taxon>Bacillota</taxon>
        <taxon>Bacilli</taxon>
        <taxon>Bacillales</taxon>
        <taxon>Paenibacillaceae</taxon>
        <taxon>Paenibacillus</taxon>
    </lineage>
</organism>
<keyword evidence="1" id="KW-0472">Membrane</keyword>
<keyword evidence="1" id="KW-0812">Transmembrane</keyword>
<protein>
    <submittedName>
        <fullName evidence="2">Uncharacterized protein</fullName>
    </submittedName>
</protein>
<gene>
    <name evidence="2" type="ORF">DFP97_12258</name>
</gene>
<dbReference type="AlphaFoldDB" id="A0A368VJN1"/>
<feature type="transmembrane region" description="Helical" evidence="1">
    <location>
        <begin position="7"/>
        <end position="28"/>
    </location>
</feature>
<sequence>MKLRKFTLFSGLLVFFSQIGMVAVYGLLMAIAKDNKVPMEQLYKYLTIIMNLVIVVYIAFSVLFLLLLLGMVWRSWSHSRGLESRDYEAADSAHL</sequence>
<keyword evidence="3" id="KW-1185">Reference proteome</keyword>
<dbReference type="RefSeq" id="WP_114383721.1">
    <property type="nucleotide sequence ID" value="NZ_QPJD01000022.1"/>
</dbReference>
<proteinExistence type="predicted"/>
<name>A0A368VJN1_9BACL</name>
<evidence type="ECO:0000256" key="1">
    <source>
        <dbReference type="SAM" id="Phobius"/>
    </source>
</evidence>
<feature type="transmembrane region" description="Helical" evidence="1">
    <location>
        <begin position="48"/>
        <end position="73"/>
    </location>
</feature>
<keyword evidence="1" id="KW-1133">Transmembrane helix</keyword>
<dbReference type="EMBL" id="QPJD01000022">
    <property type="protein sequence ID" value="RCW41622.1"/>
    <property type="molecule type" value="Genomic_DNA"/>
</dbReference>
<comment type="caution">
    <text evidence="2">The sequence shown here is derived from an EMBL/GenBank/DDBJ whole genome shotgun (WGS) entry which is preliminary data.</text>
</comment>
<evidence type="ECO:0000313" key="3">
    <source>
        <dbReference type="Proteomes" id="UP000252415"/>
    </source>
</evidence>